<dbReference type="EMBL" id="KN822996">
    <property type="protein sequence ID" value="KIO28263.1"/>
    <property type="molecule type" value="Genomic_DNA"/>
</dbReference>
<reference evidence="2" key="2">
    <citation type="submission" date="2015-01" db="EMBL/GenBank/DDBJ databases">
        <title>Evolutionary Origins and Diversification of the Mycorrhizal Mutualists.</title>
        <authorList>
            <consortium name="DOE Joint Genome Institute"/>
            <consortium name="Mycorrhizal Genomics Consortium"/>
            <person name="Kohler A."/>
            <person name="Kuo A."/>
            <person name="Nagy L.G."/>
            <person name="Floudas D."/>
            <person name="Copeland A."/>
            <person name="Barry K.W."/>
            <person name="Cichocki N."/>
            <person name="Veneault-Fourrey C."/>
            <person name="LaButti K."/>
            <person name="Lindquist E.A."/>
            <person name="Lipzen A."/>
            <person name="Lundell T."/>
            <person name="Morin E."/>
            <person name="Murat C."/>
            <person name="Riley R."/>
            <person name="Ohm R."/>
            <person name="Sun H."/>
            <person name="Tunlid A."/>
            <person name="Henrissat B."/>
            <person name="Grigoriev I.V."/>
            <person name="Hibbett D.S."/>
            <person name="Martin F."/>
        </authorList>
    </citation>
    <scope>NUCLEOTIDE SEQUENCE [LARGE SCALE GENOMIC DNA]</scope>
    <source>
        <strain evidence="2">MUT 4182</strain>
    </source>
</reference>
<dbReference type="HOGENOM" id="CLU_2795830_0_0_1"/>
<organism evidence="1 2">
    <name type="scientific">Tulasnella calospora MUT 4182</name>
    <dbReference type="NCBI Taxonomy" id="1051891"/>
    <lineage>
        <taxon>Eukaryota</taxon>
        <taxon>Fungi</taxon>
        <taxon>Dikarya</taxon>
        <taxon>Basidiomycota</taxon>
        <taxon>Agaricomycotina</taxon>
        <taxon>Agaricomycetes</taxon>
        <taxon>Cantharellales</taxon>
        <taxon>Tulasnellaceae</taxon>
        <taxon>Tulasnella</taxon>
    </lineage>
</organism>
<sequence length="68" mass="7289">MVSAELAPCGHWKSNLSWGLTSSWGKQAAVACRGLGFAVAAMLFVRAELSELGRTSSEVIHNRHSSCQ</sequence>
<evidence type="ECO:0000313" key="2">
    <source>
        <dbReference type="Proteomes" id="UP000054248"/>
    </source>
</evidence>
<protein>
    <recommendedName>
        <fullName evidence="3">SRCR domain-containing protein</fullName>
    </recommendedName>
</protein>
<dbReference type="Proteomes" id="UP000054248">
    <property type="component" value="Unassembled WGS sequence"/>
</dbReference>
<accession>A0A0C3L3G0</accession>
<name>A0A0C3L3G0_9AGAM</name>
<reference evidence="1 2" key="1">
    <citation type="submission" date="2014-04" db="EMBL/GenBank/DDBJ databases">
        <authorList>
            <consortium name="DOE Joint Genome Institute"/>
            <person name="Kuo A."/>
            <person name="Girlanda M."/>
            <person name="Perotto S."/>
            <person name="Kohler A."/>
            <person name="Nagy L.G."/>
            <person name="Floudas D."/>
            <person name="Copeland A."/>
            <person name="Barry K.W."/>
            <person name="Cichocki N."/>
            <person name="Veneault-Fourrey C."/>
            <person name="LaButti K."/>
            <person name="Lindquist E.A."/>
            <person name="Lipzen A."/>
            <person name="Lundell T."/>
            <person name="Morin E."/>
            <person name="Murat C."/>
            <person name="Sun H."/>
            <person name="Tunlid A."/>
            <person name="Henrissat B."/>
            <person name="Grigoriev I.V."/>
            <person name="Hibbett D.S."/>
            <person name="Martin F."/>
            <person name="Nordberg H.P."/>
            <person name="Cantor M.N."/>
            <person name="Hua S.X."/>
        </authorList>
    </citation>
    <scope>NUCLEOTIDE SEQUENCE [LARGE SCALE GENOMIC DNA]</scope>
    <source>
        <strain evidence="1 2">MUT 4182</strain>
    </source>
</reference>
<keyword evidence="2" id="KW-1185">Reference proteome</keyword>
<evidence type="ECO:0000313" key="1">
    <source>
        <dbReference type="EMBL" id="KIO28263.1"/>
    </source>
</evidence>
<proteinExistence type="predicted"/>
<evidence type="ECO:0008006" key="3">
    <source>
        <dbReference type="Google" id="ProtNLM"/>
    </source>
</evidence>
<dbReference type="AlphaFoldDB" id="A0A0C3L3G0"/>
<gene>
    <name evidence="1" type="ORF">M407DRAFT_243067</name>
</gene>